<dbReference type="AlphaFoldDB" id="A0A3B1AYS7"/>
<sequence length="46" mass="5178">MIHHYSIAVSNTKKVADILSRLFEGSVSEFGPYKNAYMVWLGMGTQ</sequence>
<organism evidence="1">
    <name type="scientific">hydrothermal vent metagenome</name>
    <dbReference type="NCBI Taxonomy" id="652676"/>
    <lineage>
        <taxon>unclassified sequences</taxon>
        <taxon>metagenomes</taxon>
        <taxon>ecological metagenomes</taxon>
    </lineage>
</organism>
<dbReference type="EMBL" id="UOFV01000468">
    <property type="protein sequence ID" value="VAX04398.1"/>
    <property type="molecule type" value="Genomic_DNA"/>
</dbReference>
<gene>
    <name evidence="1" type="ORF">MNBD_GAMMA19-655</name>
</gene>
<name>A0A3B1AYS7_9ZZZZ</name>
<proteinExistence type="predicted"/>
<accession>A0A3B1AYS7</accession>
<protein>
    <submittedName>
        <fullName evidence="1">Uncharacterized protein</fullName>
    </submittedName>
</protein>
<evidence type="ECO:0000313" key="1">
    <source>
        <dbReference type="EMBL" id="VAX04398.1"/>
    </source>
</evidence>
<reference evidence="1" key="1">
    <citation type="submission" date="2018-06" db="EMBL/GenBank/DDBJ databases">
        <authorList>
            <person name="Zhirakovskaya E."/>
        </authorList>
    </citation>
    <scope>NUCLEOTIDE SEQUENCE</scope>
</reference>